<dbReference type="Pfam" id="PF00528">
    <property type="entry name" value="BPD_transp_1"/>
    <property type="match status" value="1"/>
</dbReference>
<sequence length="315" mass="35084">MSRRRLSPPTSRSAADSFGTRLRQSVPGYLFLLPWLIGVLGLTVGPMVLSLYYSFTDYALFNTPAWTGLHNYTALFHDARYLHSLRVTFLYVAVSVPLEMTFALAIAVLLNRGLRGLAVYRALYYVPSLLGGSVAIALLWQQIFGSDGLLNHVLGLFGIQGHGWISEPGTALWTLIVLRVWQFGAPMVIFLAGLRQIPDDVMEAAEMDGANKWQRFWRVTLPLLSPVVFFNLVLQIIGAFQAFTPAYIISGGKGGPSDSTLFYTLYLYQQAFGNFRMGYAAAMAWVLLLIIAVFTGLNFVLGRTWVFYGDEGVRR</sequence>
<feature type="transmembrane region" description="Helical" evidence="7">
    <location>
        <begin position="29"/>
        <end position="53"/>
    </location>
</feature>
<evidence type="ECO:0000313" key="9">
    <source>
        <dbReference type="EMBL" id="TCC57599.1"/>
    </source>
</evidence>
<dbReference type="PROSITE" id="PS50928">
    <property type="entry name" value="ABC_TM1"/>
    <property type="match status" value="1"/>
</dbReference>
<protein>
    <submittedName>
        <fullName evidence="9">Sugar ABC transporter permease</fullName>
    </submittedName>
</protein>
<keyword evidence="6 7" id="KW-0472">Membrane</keyword>
<comment type="subcellular location">
    <subcellularLocation>
        <location evidence="1 7">Cell membrane</location>
        <topology evidence="1 7">Multi-pass membrane protein</topology>
    </subcellularLocation>
</comment>
<dbReference type="OrthoDB" id="9804439at2"/>
<accession>A0A4R0KCP4</accession>
<keyword evidence="2 7" id="KW-0813">Transport</keyword>
<evidence type="ECO:0000256" key="6">
    <source>
        <dbReference type="ARBA" id="ARBA00023136"/>
    </source>
</evidence>
<gene>
    <name evidence="9" type="ORF">E0H73_29975</name>
</gene>
<name>A0A4R0KCP4_9ACTN</name>
<feature type="domain" description="ABC transmembrane type-1" evidence="8">
    <location>
        <begin position="85"/>
        <end position="298"/>
    </location>
</feature>
<comment type="caution">
    <text evidence="9">The sequence shown here is derived from an EMBL/GenBank/DDBJ whole genome shotgun (WGS) entry which is preliminary data.</text>
</comment>
<keyword evidence="3" id="KW-1003">Cell membrane</keyword>
<feature type="transmembrane region" description="Helical" evidence="7">
    <location>
        <begin position="89"/>
        <end position="110"/>
    </location>
</feature>
<evidence type="ECO:0000313" key="10">
    <source>
        <dbReference type="Proteomes" id="UP000291144"/>
    </source>
</evidence>
<dbReference type="GO" id="GO:0055085">
    <property type="term" value="P:transmembrane transport"/>
    <property type="evidence" value="ECO:0007669"/>
    <property type="project" value="InterPro"/>
</dbReference>
<dbReference type="RefSeq" id="WP_131361948.1">
    <property type="nucleotide sequence ID" value="NZ_SJKB01000010.1"/>
</dbReference>
<dbReference type="InterPro" id="IPR035906">
    <property type="entry name" value="MetI-like_sf"/>
</dbReference>
<dbReference type="EMBL" id="SJKB01000010">
    <property type="protein sequence ID" value="TCC57599.1"/>
    <property type="molecule type" value="Genomic_DNA"/>
</dbReference>
<dbReference type="Gene3D" id="1.10.3720.10">
    <property type="entry name" value="MetI-like"/>
    <property type="match status" value="1"/>
</dbReference>
<evidence type="ECO:0000256" key="4">
    <source>
        <dbReference type="ARBA" id="ARBA00022692"/>
    </source>
</evidence>
<evidence type="ECO:0000256" key="3">
    <source>
        <dbReference type="ARBA" id="ARBA00022475"/>
    </source>
</evidence>
<feature type="transmembrane region" description="Helical" evidence="7">
    <location>
        <begin position="215"/>
        <end position="237"/>
    </location>
</feature>
<keyword evidence="4 7" id="KW-0812">Transmembrane</keyword>
<dbReference type="InterPro" id="IPR051393">
    <property type="entry name" value="ABC_transporter_permease"/>
</dbReference>
<evidence type="ECO:0000259" key="8">
    <source>
        <dbReference type="PROSITE" id="PS50928"/>
    </source>
</evidence>
<feature type="transmembrane region" description="Helical" evidence="7">
    <location>
        <begin position="171"/>
        <end position="194"/>
    </location>
</feature>
<dbReference type="PANTHER" id="PTHR30193">
    <property type="entry name" value="ABC TRANSPORTER PERMEASE PROTEIN"/>
    <property type="match status" value="1"/>
</dbReference>
<comment type="similarity">
    <text evidence="7">Belongs to the binding-protein-dependent transport system permease family.</text>
</comment>
<dbReference type="SUPFAM" id="SSF161098">
    <property type="entry name" value="MetI-like"/>
    <property type="match status" value="1"/>
</dbReference>
<evidence type="ECO:0000256" key="2">
    <source>
        <dbReference type="ARBA" id="ARBA00022448"/>
    </source>
</evidence>
<keyword evidence="5 7" id="KW-1133">Transmembrane helix</keyword>
<evidence type="ECO:0000256" key="1">
    <source>
        <dbReference type="ARBA" id="ARBA00004651"/>
    </source>
</evidence>
<organism evidence="9 10">
    <name type="scientific">Kribbella pittospori</name>
    <dbReference type="NCBI Taxonomy" id="722689"/>
    <lineage>
        <taxon>Bacteria</taxon>
        <taxon>Bacillati</taxon>
        <taxon>Actinomycetota</taxon>
        <taxon>Actinomycetes</taxon>
        <taxon>Propionibacteriales</taxon>
        <taxon>Kribbellaceae</taxon>
        <taxon>Kribbella</taxon>
    </lineage>
</organism>
<dbReference type="PANTHER" id="PTHR30193:SF1">
    <property type="entry name" value="ABC TRANSPORTER PERMEASE PROTEIN YESP-RELATED"/>
    <property type="match status" value="1"/>
</dbReference>
<feature type="transmembrane region" description="Helical" evidence="7">
    <location>
        <begin position="122"/>
        <end position="143"/>
    </location>
</feature>
<dbReference type="Proteomes" id="UP000291144">
    <property type="component" value="Unassembled WGS sequence"/>
</dbReference>
<dbReference type="InterPro" id="IPR000515">
    <property type="entry name" value="MetI-like"/>
</dbReference>
<dbReference type="AlphaFoldDB" id="A0A4R0KCP4"/>
<dbReference type="GO" id="GO:0005886">
    <property type="term" value="C:plasma membrane"/>
    <property type="evidence" value="ECO:0007669"/>
    <property type="project" value="UniProtKB-SubCell"/>
</dbReference>
<feature type="transmembrane region" description="Helical" evidence="7">
    <location>
        <begin position="277"/>
        <end position="301"/>
    </location>
</feature>
<keyword evidence="10" id="KW-1185">Reference proteome</keyword>
<reference evidence="9 10" key="1">
    <citation type="submission" date="2019-02" db="EMBL/GenBank/DDBJ databases">
        <title>Kribbella capetownensis sp. nov. and Kribbella speibonae sp. nov., isolated from soil.</title>
        <authorList>
            <person name="Curtis S.M."/>
            <person name="Norton I."/>
            <person name="Everest G.J."/>
            <person name="Meyers P.R."/>
        </authorList>
    </citation>
    <scope>NUCLEOTIDE SEQUENCE [LARGE SCALE GENOMIC DNA]</scope>
    <source>
        <strain evidence="9 10">NRRL B-24813</strain>
    </source>
</reference>
<dbReference type="CDD" id="cd06261">
    <property type="entry name" value="TM_PBP2"/>
    <property type="match status" value="1"/>
</dbReference>
<evidence type="ECO:0000256" key="5">
    <source>
        <dbReference type="ARBA" id="ARBA00022989"/>
    </source>
</evidence>
<evidence type="ECO:0000256" key="7">
    <source>
        <dbReference type="RuleBase" id="RU363032"/>
    </source>
</evidence>
<proteinExistence type="inferred from homology"/>